<dbReference type="CDD" id="cd00448">
    <property type="entry name" value="YjgF_YER057c_UK114_family"/>
    <property type="match status" value="1"/>
</dbReference>
<evidence type="ECO:0000313" key="1">
    <source>
        <dbReference type="EnsemblPlants" id="AUR62016539-RA:cds"/>
    </source>
</evidence>
<dbReference type="GO" id="GO:0005829">
    <property type="term" value="C:cytosol"/>
    <property type="evidence" value="ECO:0007669"/>
    <property type="project" value="TreeGrafter"/>
</dbReference>
<reference evidence="1" key="1">
    <citation type="journal article" date="2017" name="Nature">
        <title>The genome of Chenopodium quinoa.</title>
        <authorList>
            <person name="Jarvis D.E."/>
            <person name="Ho Y.S."/>
            <person name="Lightfoot D.J."/>
            <person name="Schmoeckel S.M."/>
            <person name="Li B."/>
            <person name="Borm T.J.A."/>
            <person name="Ohyanagi H."/>
            <person name="Mineta K."/>
            <person name="Michell C.T."/>
            <person name="Saber N."/>
            <person name="Kharbatia N.M."/>
            <person name="Rupper R.R."/>
            <person name="Sharp A.R."/>
            <person name="Dally N."/>
            <person name="Boughton B.A."/>
            <person name="Woo Y.H."/>
            <person name="Gao G."/>
            <person name="Schijlen E.G.W.M."/>
            <person name="Guo X."/>
            <person name="Momin A.A."/>
            <person name="Negrao S."/>
            <person name="Al-Babili S."/>
            <person name="Gehring C."/>
            <person name="Roessner U."/>
            <person name="Jung C."/>
            <person name="Murphy K."/>
            <person name="Arold S.T."/>
            <person name="Gojobori T."/>
            <person name="van der Linden C.G."/>
            <person name="van Loo E.N."/>
            <person name="Jellen E.N."/>
            <person name="Maughan P.J."/>
            <person name="Tester M."/>
        </authorList>
    </citation>
    <scope>NUCLEOTIDE SEQUENCE [LARGE SCALE GENOMIC DNA]</scope>
    <source>
        <strain evidence="1">cv. PI 614886</strain>
    </source>
</reference>
<dbReference type="AlphaFoldDB" id="A0A803LNL0"/>
<protein>
    <submittedName>
        <fullName evidence="1">Uncharacterized protein</fullName>
    </submittedName>
</protein>
<dbReference type="PANTHER" id="PTHR11803:SF39">
    <property type="entry name" value="2-IMINOBUTANOATE_2-IMINOPROPANOATE DEAMINASE"/>
    <property type="match status" value="1"/>
</dbReference>
<dbReference type="SUPFAM" id="SSF55298">
    <property type="entry name" value="YjgF-like"/>
    <property type="match status" value="1"/>
</dbReference>
<dbReference type="Gramene" id="AUR62016539-RA">
    <property type="protein sequence ID" value="AUR62016539-RA:cds"/>
    <property type="gene ID" value="AUR62016539"/>
</dbReference>
<dbReference type="GO" id="GO:0005739">
    <property type="term" value="C:mitochondrion"/>
    <property type="evidence" value="ECO:0007669"/>
    <property type="project" value="TreeGrafter"/>
</dbReference>
<dbReference type="Proteomes" id="UP000596660">
    <property type="component" value="Unplaced"/>
</dbReference>
<name>A0A803LNL0_CHEQI</name>
<sequence>MIVVVASGNRGRAWFRWLRFCVVVVEQGRIAVIGVGGLIGVAAGSLKEVVQTDKAPAALGPYSQAIKANNMLFVSGVLGLVPETGNFVSENVEEQTEQDFCPRTAPYDVDELNVVRVQWAQYFRSKYLLNA</sequence>
<dbReference type="Pfam" id="PF01042">
    <property type="entry name" value="Ribonuc_L-PSP"/>
    <property type="match status" value="1"/>
</dbReference>
<proteinExistence type="predicted"/>
<dbReference type="InterPro" id="IPR006175">
    <property type="entry name" value="YjgF/YER057c/UK114"/>
</dbReference>
<dbReference type="InterPro" id="IPR035959">
    <property type="entry name" value="RutC-like_sf"/>
</dbReference>
<reference evidence="1" key="2">
    <citation type="submission" date="2021-03" db="UniProtKB">
        <authorList>
            <consortium name="EnsemblPlants"/>
        </authorList>
    </citation>
    <scope>IDENTIFICATION</scope>
</reference>
<dbReference type="GO" id="GO:0019239">
    <property type="term" value="F:deaminase activity"/>
    <property type="evidence" value="ECO:0007669"/>
    <property type="project" value="TreeGrafter"/>
</dbReference>
<evidence type="ECO:0000313" key="2">
    <source>
        <dbReference type="Proteomes" id="UP000596660"/>
    </source>
</evidence>
<accession>A0A803LNL0</accession>
<dbReference type="PANTHER" id="PTHR11803">
    <property type="entry name" value="2-IMINOBUTANOATE/2-IMINOPROPANOATE DEAMINASE RIDA"/>
    <property type="match status" value="1"/>
</dbReference>
<organism evidence="1 2">
    <name type="scientific">Chenopodium quinoa</name>
    <name type="common">Quinoa</name>
    <dbReference type="NCBI Taxonomy" id="63459"/>
    <lineage>
        <taxon>Eukaryota</taxon>
        <taxon>Viridiplantae</taxon>
        <taxon>Streptophyta</taxon>
        <taxon>Embryophyta</taxon>
        <taxon>Tracheophyta</taxon>
        <taxon>Spermatophyta</taxon>
        <taxon>Magnoliopsida</taxon>
        <taxon>eudicotyledons</taxon>
        <taxon>Gunneridae</taxon>
        <taxon>Pentapetalae</taxon>
        <taxon>Caryophyllales</taxon>
        <taxon>Chenopodiaceae</taxon>
        <taxon>Chenopodioideae</taxon>
        <taxon>Atripliceae</taxon>
        <taxon>Chenopodium</taxon>
    </lineage>
</organism>
<dbReference type="EnsemblPlants" id="AUR62016539-RA">
    <property type="protein sequence ID" value="AUR62016539-RA:cds"/>
    <property type="gene ID" value="AUR62016539"/>
</dbReference>
<dbReference type="Gene3D" id="3.30.1330.40">
    <property type="entry name" value="RutC-like"/>
    <property type="match status" value="1"/>
</dbReference>
<keyword evidence="2" id="KW-1185">Reference proteome</keyword>